<dbReference type="Gene3D" id="1.20.1440.60">
    <property type="entry name" value="23S rRNA-intervening sequence"/>
    <property type="match status" value="1"/>
</dbReference>
<evidence type="ECO:0000313" key="1">
    <source>
        <dbReference type="EMBL" id="RMB57998.1"/>
    </source>
</evidence>
<dbReference type="NCBIfam" id="TIGR02436">
    <property type="entry name" value="four helix bundle protein"/>
    <property type="match status" value="1"/>
</dbReference>
<dbReference type="CDD" id="cd16377">
    <property type="entry name" value="23S_rRNA_IVP_like"/>
    <property type="match status" value="1"/>
</dbReference>
<reference evidence="1 2" key="1">
    <citation type="submission" date="2018-10" db="EMBL/GenBank/DDBJ databases">
        <title>Dokdonia luteus sp. nov., isolated from sea water.</title>
        <authorList>
            <person name="Zhou L.Y."/>
            <person name="Du Z.J."/>
        </authorList>
    </citation>
    <scope>NUCLEOTIDE SEQUENCE [LARGE SCALE GENOMIC DNA]</scope>
    <source>
        <strain evidence="1 2">SH27</strain>
    </source>
</reference>
<accession>A0A3M0G034</accession>
<name>A0A3M0G034_9FLAO</name>
<dbReference type="InterPro" id="IPR036583">
    <property type="entry name" value="23S_rRNA_IVS_sf"/>
</dbReference>
<dbReference type="InterPro" id="IPR012657">
    <property type="entry name" value="23S_rRNA-intervening_sequence"/>
</dbReference>
<organism evidence="1 2">
    <name type="scientific">Dokdonia sinensis</name>
    <dbReference type="NCBI Taxonomy" id="2479847"/>
    <lineage>
        <taxon>Bacteria</taxon>
        <taxon>Pseudomonadati</taxon>
        <taxon>Bacteroidota</taxon>
        <taxon>Flavobacteriia</taxon>
        <taxon>Flavobacteriales</taxon>
        <taxon>Flavobacteriaceae</taxon>
        <taxon>Dokdonia</taxon>
    </lineage>
</organism>
<dbReference type="EMBL" id="REFV01000009">
    <property type="protein sequence ID" value="RMB57998.1"/>
    <property type="molecule type" value="Genomic_DNA"/>
</dbReference>
<evidence type="ECO:0000313" key="2">
    <source>
        <dbReference type="Proteomes" id="UP000281985"/>
    </source>
</evidence>
<dbReference type="Pfam" id="PF05635">
    <property type="entry name" value="23S_rRNA_IVP"/>
    <property type="match status" value="1"/>
</dbReference>
<comment type="caution">
    <text evidence="1">The sequence shown here is derived from an EMBL/GenBank/DDBJ whole genome shotgun (WGS) entry which is preliminary data.</text>
</comment>
<dbReference type="SUPFAM" id="SSF158446">
    <property type="entry name" value="IVS-encoded protein-like"/>
    <property type="match status" value="1"/>
</dbReference>
<dbReference type="RefSeq" id="WP_121917601.1">
    <property type="nucleotide sequence ID" value="NZ_REFV01000009.1"/>
</dbReference>
<keyword evidence="2" id="KW-1185">Reference proteome</keyword>
<protein>
    <submittedName>
        <fullName evidence="1">Four helix bundle protein</fullName>
    </submittedName>
</protein>
<dbReference type="OrthoDB" id="9811959at2"/>
<sequence>MRNYRNLEIWKNGIQIVKHTYALAQKLPTTEKFGLKSQITRAVVSIPSNIAEGCSRNSDVEFKRFLEIAMGSLFEVETQVTICEELKYLSQEETKEIKILLIQEAKMINSLITKIKKANS</sequence>
<proteinExistence type="predicted"/>
<dbReference type="AlphaFoldDB" id="A0A3M0G034"/>
<dbReference type="PANTHER" id="PTHR38471:SF2">
    <property type="entry name" value="FOUR HELIX BUNDLE PROTEIN"/>
    <property type="match status" value="1"/>
</dbReference>
<gene>
    <name evidence="1" type="ORF">EAX61_10270</name>
</gene>
<dbReference type="Proteomes" id="UP000281985">
    <property type="component" value="Unassembled WGS sequence"/>
</dbReference>
<dbReference type="PANTHER" id="PTHR38471">
    <property type="entry name" value="FOUR HELIX BUNDLE PROTEIN"/>
    <property type="match status" value="1"/>
</dbReference>